<dbReference type="PANTHER" id="PTHR24421">
    <property type="entry name" value="NITRATE/NITRITE SENSOR PROTEIN NARX-RELATED"/>
    <property type="match status" value="1"/>
</dbReference>
<reference evidence="8" key="1">
    <citation type="submission" date="2016-11" db="EMBL/GenBank/DDBJ databases">
        <authorList>
            <person name="Varghese N."/>
            <person name="Submissions S."/>
        </authorList>
    </citation>
    <scope>NUCLEOTIDE SEQUENCE [LARGE SCALE GENOMIC DNA]</scope>
    <source>
        <strain evidence="8">DSM 26349</strain>
    </source>
</reference>
<dbReference type="EC" id="2.7.13.3" evidence="2"/>
<dbReference type="SUPFAM" id="SSF55874">
    <property type="entry name" value="ATPase domain of HSP90 chaperone/DNA topoisomerase II/histidine kinase"/>
    <property type="match status" value="1"/>
</dbReference>
<dbReference type="CDD" id="cd16917">
    <property type="entry name" value="HATPase_UhpB-NarQ-NarX-like"/>
    <property type="match status" value="1"/>
</dbReference>
<dbReference type="OrthoDB" id="943406at2"/>
<evidence type="ECO:0000313" key="8">
    <source>
        <dbReference type="Proteomes" id="UP000184172"/>
    </source>
</evidence>
<evidence type="ECO:0000256" key="5">
    <source>
        <dbReference type="ARBA" id="ARBA00023012"/>
    </source>
</evidence>
<comment type="catalytic activity">
    <reaction evidence="1">
        <text>ATP + protein L-histidine = ADP + protein N-phospho-L-histidine.</text>
        <dbReference type="EC" id="2.7.13.3"/>
    </reaction>
</comment>
<dbReference type="GO" id="GO:0000160">
    <property type="term" value="P:phosphorelay signal transduction system"/>
    <property type="evidence" value="ECO:0007669"/>
    <property type="project" value="UniProtKB-KW"/>
</dbReference>
<evidence type="ECO:0000256" key="6">
    <source>
        <dbReference type="SAM" id="Phobius"/>
    </source>
</evidence>
<dbReference type="Pfam" id="PF13374">
    <property type="entry name" value="TPR_10"/>
    <property type="match status" value="2"/>
</dbReference>
<dbReference type="GO" id="GO:0004673">
    <property type="term" value="F:protein histidine kinase activity"/>
    <property type="evidence" value="ECO:0007669"/>
    <property type="project" value="UniProtKB-EC"/>
</dbReference>
<keyword evidence="6" id="KW-1133">Transmembrane helix</keyword>
<dbReference type="InterPro" id="IPR036890">
    <property type="entry name" value="HATPase_C_sf"/>
</dbReference>
<dbReference type="SMART" id="SM00028">
    <property type="entry name" value="TPR"/>
    <property type="match status" value="3"/>
</dbReference>
<dbReference type="EMBL" id="FQYV01000034">
    <property type="protein sequence ID" value="SHJ94708.1"/>
    <property type="molecule type" value="Genomic_DNA"/>
</dbReference>
<keyword evidence="4" id="KW-0418">Kinase</keyword>
<gene>
    <name evidence="7" type="ORF">SAMN04487908_1346</name>
</gene>
<keyword evidence="8" id="KW-1185">Reference proteome</keyword>
<evidence type="ECO:0000313" key="7">
    <source>
        <dbReference type="EMBL" id="SHJ94708.1"/>
    </source>
</evidence>
<evidence type="ECO:0000256" key="4">
    <source>
        <dbReference type="ARBA" id="ARBA00022777"/>
    </source>
</evidence>
<dbReference type="RefSeq" id="WP_073221647.1">
    <property type="nucleotide sequence ID" value="NZ_FNNS01000026.1"/>
</dbReference>
<sequence length="554" mass="63077">MKLSKPPSLLIFVQLLCIGLLTSISGQAQKHIDSTDFYGKILLHPDESFDVEAAFSYFEKQVEMDLRKNDTINAVKKLRYMVIGQIEMGALYESEETAATALRLLDKMPTDSLVKAHKKGIYNDLGMVYRTLKNPTNAFLFYDEALQICEGASDSLIVINNKGNQYLDIEKHELAQLQFTKAYELSKQISDSLNQARALSNLGFAQSKSQHPDALDNLLLGLGIRLRNNHLAGIYSSYSHLSNYYHNRGQAKEAEDYAEKAYNIAHQINSPSYIKNSLSNLLKIKNDSIAQEYITLNDSIKLAKLQKRNKYAGMQYNLSKEKLKTEENRLLQEKEKRKKQGFQFLGILLFTGILAIYFVQRAQNRKNTIKEIFRTEARISKRVHDEVANDIYHLMTKTQLNVLEPDALLDDLEEIYSKTRDISRETNALTLQDDFGAQLSDLLQSYQKEGTVITIQNISQINWKGVSNTKKTTIYRVLQELMTNMNKHSKASQVLISFQKTRGSLQIKYVDNGIGSVLKNRNGLENTENRIKAIKGRIIFDTAPSKGFKVTLTI</sequence>
<dbReference type="SUPFAM" id="SSF48452">
    <property type="entry name" value="TPR-like"/>
    <property type="match status" value="1"/>
</dbReference>
<accession>A0A1M6NG17</accession>
<feature type="transmembrane region" description="Helical" evidence="6">
    <location>
        <begin position="341"/>
        <end position="359"/>
    </location>
</feature>
<dbReference type="InterPro" id="IPR019734">
    <property type="entry name" value="TPR_rpt"/>
</dbReference>
<keyword evidence="5" id="KW-0902">Two-component regulatory system</keyword>
<organism evidence="7 8">
    <name type="scientific">Aequorivita viscosa</name>
    <dbReference type="NCBI Taxonomy" id="797419"/>
    <lineage>
        <taxon>Bacteria</taxon>
        <taxon>Pseudomonadati</taxon>
        <taxon>Bacteroidota</taxon>
        <taxon>Flavobacteriia</taxon>
        <taxon>Flavobacteriales</taxon>
        <taxon>Flavobacteriaceae</taxon>
        <taxon>Aequorivita</taxon>
    </lineage>
</organism>
<dbReference type="Proteomes" id="UP000184172">
    <property type="component" value="Unassembled WGS sequence"/>
</dbReference>
<evidence type="ECO:0000256" key="2">
    <source>
        <dbReference type="ARBA" id="ARBA00012438"/>
    </source>
</evidence>
<proteinExistence type="predicted"/>
<name>A0A1M6NG17_9FLAO</name>
<dbReference type="InterPro" id="IPR050482">
    <property type="entry name" value="Sensor_HK_TwoCompSys"/>
</dbReference>
<dbReference type="Gene3D" id="1.25.40.10">
    <property type="entry name" value="Tetratricopeptide repeat domain"/>
    <property type="match status" value="1"/>
</dbReference>
<dbReference type="AlphaFoldDB" id="A0A1M6NG17"/>
<protein>
    <recommendedName>
        <fullName evidence="2">histidine kinase</fullName>
        <ecNumber evidence="2">2.7.13.3</ecNumber>
    </recommendedName>
</protein>
<evidence type="ECO:0000256" key="1">
    <source>
        <dbReference type="ARBA" id="ARBA00000085"/>
    </source>
</evidence>
<keyword evidence="6" id="KW-0812">Transmembrane</keyword>
<keyword evidence="6" id="KW-0472">Membrane</keyword>
<dbReference type="PANTHER" id="PTHR24421:SF10">
    <property type="entry name" value="NITRATE_NITRITE SENSOR PROTEIN NARQ"/>
    <property type="match status" value="1"/>
</dbReference>
<dbReference type="STRING" id="797419.SAMN05216556_1267"/>
<keyword evidence="3" id="KW-0808">Transferase</keyword>
<dbReference type="InterPro" id="IPR011990">
    <property type="entry name" value="TPR-like_helical_dom_sf"/>
</dbReference>
<evidence type="ECO:0000256" key="3">
    <source>
        <dbReference type="ARBA" id="ARBA00022679"/>
    </source>
</evidence>
<dbReference type="Gene3D" id="3.30.565.10">
    <property type="entry name" value="Histidine kinase-like ATPase, C-terminal domain"/>
    <property type="match status" value="1"/>
</dbReference>